<dbReference type="PANTHER" id="PTHR11739">
    <property type="entry name" value="CITRATE SYNTHASE"/>
    <property type="match status" value="1"/>
</dbReference>
<dbReference type="InterPro" id="IPR016143">
    <property type="entry name" value="Citrate_synth-like_sm_a-sub"/>
</dbReference>
<evidence type="ECO:0000256" key="1">
    <source>
        <dbReference type="ARBA" id="ARBA00005163"/>
    </source>
</evidence>
<dbReference type="InterPro" id="IPR016142">
    <property type="entry name" value="Citrate_synth-like_lrg_a-sub"/>
</dbReference>
<dbReference type="SUPFAM" id="SSF48256">
    <property type="entry name" value="Citrate synthase"/>
    <property type="match status" value="1"/>
</dbReference>
<dbReference type="InterPro" id="IPR009061">
    <property type="entry name" value="DNA-bd_dom_put_sf"/>
</dbReference>
<comment type="similarity">
    <text evidence="2">Belongs to the citrate synthase family.</text>
</comment>
<dbReference type="GO" id="GO:0003677">
    <property type="term" value="F:DNA binding"/>
    <property type="evidence" value="ECO:0007669"/>
    <property type="project" value="InterPro"/>
</dbReference>
<dbReference type="SUPFAM" id="SSF46955">
    <property type="entry name" value="Putative DNA-binding domain"/>
    <property type="match status" value="1"/>
</dbReference>
<accession>A0A9X3I445</accession>
<dbReference type="Pfam" id="PF00285">
    <property type="entry name" value="Citrate_synt"/>
    <property type="match status" value="1"/>
</dbReference>
<organism evidence="6 7">
    <name type="scientific">Gordonia aquimaris</name>
    <dbReference type="NCBI Taxonomy" id="2984863"/>
    <lineage>
        <taxon>Bacteria</taxon>
        <taxon>Bacillati</taxon>
        <taxon>Actinomycetota</taxon>
        <taxon>Actinomycetes</taxon>
        <taxon>Mycobacteriales</taxon>
        <taxon>Gordoniaceae</taxon>
        <taxon>Gordonia</taxon>
    </lineage>
</organism>
<evidence type="ECO:0000313" key="7">
    <source>
        <dbReference type="Proteomes" id="UP001143347"/>
    </source>
</evidence>
<comment type="pathway">
    <text evidence="1">Carbohydrate metabolism; tricarboxylic acid cycle.</text>
</comment>
<dbReference type="GO" id="GO:0006099">
    <property type="term" value="P:tricarboxylic acid cycle"/>
    <property type="evidence" value="ECO:0007669"/>
    <property type="project" value="TreeGrafter"/>
</dbReference>
<dbReference type="RefSeq" id="WP_266060652.1">
    <property type="nucleotide sequence ID" value="NZ_JAPKFM010000004.1"/>
</dbReference>
<dbReference type="Proteomes" id="UP001143347">
    <property type="component" value="Unassembled WGS sequence"/>
</dbReference>
<sequence length="410" mass="44143">MAPRTHTRRFPKPIRHDGRDYLTTEQVAKLLGVKTATVYAYVSRGRMTSVRIDGVDGSVFGVDEVEALMSGRVRRAPAGVVERIRTQLTLLQDDDLYYRGCDAADLARTVSFEKVANMLWDNEVDWDSLSRIDSAARDSIVSLAGPHARGLDLIRLTTDVLGARDAQRHDRARSAVTTAAATTIAAAVDVLSPGSVSSNGALAQRLWPCLTAEPATAETIRVLDAALVLLADHDLSAGAVAARVAASARGNVYAVLSAGLGAFDGPIHGGATTFAYRMLAGAVADPRAAMADQMYLGGPIPGTGHIVYRRRDPRADVLIEMLCTSSTADPRVVDALEEIERRLPSDTFVNSDLALAALALAHRMRPDAAEAIFAVARMAGWTAHALEEFHETRLRFRPEGVYTGVRPTKY</sequence>
<dbReference type="Gene3D" id="1.10.230.10">
    <property type="entry name" value="Cytochrome P450-Terp, domain 2"/>
    <property type="match status" value="1"/>
</dbReference>
<reference evidence="6" key="1">
    <citation type="submission" date="2022-10" db="EMBL/GenBank/DDBJ databases">
        <title>WGS of marine actinomycetes from Thailand.</title>
        <authorList>
            <person name="Thawai C."/>
        </authorList>
    </citation>
    <scope>NUCLEOTIDE SEQUENCE</scope>
    <source>
        <strain evidence="6">SW21</strain>
    </source>
</reference>
<evidence type="ECO:0000256" key="3">
    <source>
        <dbReference type="ARBA" id="ARBA00012972"/>
    </source>
</evidence>
<dbReference type="EMBL" id="JAPKFM010000004">
    <property type="protein sequence ID" value="MCX2963585.1"/>
    <property type="molecule type" value="Genomic_DNA"/>
</dbReference>
<dbReference type="InterPro" id="IPR010093">
    <property type="entry name" value="SinI_DNA-bd"/>
</dbReference>
<dbReference type="PANTHER" id="PTHR11739:SF4">
    <property type="entry name" value="CITRATE SYNTHASE, PEROXISOMAL"/>
    <property type="match status" value="1"/>
</dbReference>
<gene>
    <name evidence="6" type="ORF">OSB52_05695</name>
</gene>
<dbReference type="GO" id="GO:0005829">
    <property type="term" value="C:cytosol"/>
    <property type="evidence" value="ECO:0007669"/>
    <property type="project" value="TreeGrafter"/>
</dbReference>
<name>A0A9X3I445_9ACTN</name>
<keyword evidence="7" id="KW-1185">Reference proteome</keyword>
<dbReference type="InterPro" id="IPR041657">
    <property type="entry name" value="HTH_17"/>
</dbReference>
<proteinExistence type="inferred from homology"/>
<dbReference type="InterPro" id="IPR036969">
    <property type="entry name" value="Citrate_synthase_sf"/>
</dbReference>
<comment type="caution">
    <text evidence="6">The sequence shown here is derived from an EMBL/GenBank/DDBJ whole genome shotgun (WGS) entry which is preliminary data.</text>
</comment>
<dbReference type="EC" id="2.3.3.16" evidence="3"/>
<evidence type="ECO:0000259" key="5">
    <source>
        <dbReference type="Pfam" id="PF12728"/>
    </source>
</evidence>
<dbReference type="NCBIfam" id="TIGR01764">
    <property type="entry name" value="excise"/>
    <property type="match status" value="1"/>
</dbReference>
<dbReference type="Pfam" id="PF12728">
    <property type="entry name" value="HTH_17"/>
    <property type="match status" value="1"/>
</dbReference>
<dbReference type="Gene3D" id="1.10.580.10">
    <property type="entry name" value="Citrate Synthase, domain 1"/>
    <property type="match status" value="1"/>
</dbReference>
<evidence type="ECO:0000313" key="6">
    <source>
        <dbReference type="EMBL" id="MCX2963585.1"/>
    </source>
</evidence>
<evidence type="ECO:0000256" key="4">
    <source>
        <dbReference type="ARBA" id="ARBA00022679"/>
    </source>
</evidence>
<feature type="domain" description="Helix-turn-helix" evidence="5">
    <location>
        <begin position="21"/>
        <end position="51"/>
    </location>
</feature>
<evidence type="ECO:0000256" key="2">
    <source>
        <dbReference type="ARBA" id="ARBA00010566"/>
    </source>
</evidence>
<keyword evidence="4" id="KW-0808">Transferase</keyword>
<dbReference type="GO" id="GO:0005975">
    <property type="term" value="P:carbohydrate metabolic process"/>
    <property type="evidence" value="ECO:0007669"/>
    <property type="project" value="TreeGrafter"/>
</dbReference>
<protein>
    <recommendedName>
        <fullName evidence="3">citrate synthase (unknown stereospecificity)</fullName>
        <ecNumber evidence="3">2.3.3.16</ecNumber>
    </recommendedName>
</protein>
<dbReference type="GO" id="GO:0036440">
    <property type="term" value="F:citrate synthase activity"/>
    <property type="evidence" value="ECO:0007669"/>
    <property type="project" value="UniProtKB-EC"/>
</dbReference>
<dbReference type="AlphaFoldDB" id="A0A9X3I445"/>
<dbReference type="InterPro" id="IPR002020">
    <property type="entry name" value="Citrate_synthase"/>
</dbReference>